<organism evidence="2 3">
    <name type="scientific">Leminorella richardii</name>
    <dbReference type="NCBI Taxonomy" id="158841"/>
    <lineage>
        <taxon>Bacteria</taxon>
        <taxon>Pseudomonadati</taxon>
        <taxon>Pseudomonadota</taxon>
        <taxon>Gammaproteobacteria</taxon>
        <taxon>Enterobacterales</taxon>
        <taxon>Budviciaceae</taxon>
        <taxon>Leminorella</taxon>
    </lineage>
</organism>
<dbReference type="Proteomes" id="UP000249005">
    <property type="component" value="Chromosome 1"/>
</dbReference>
<feature type="transmembrane region" description="Helical" evidence="1">
    <location>
        <begin position="9"/>
        <end position="30"/>
    </location>
</feature>
<evidence type="ECO:0000313" key="2">
    <source>
        <dbReference type="EMBL" id="SQI34979.1"/>
    </source>
</evidence>
<keyword evidence="1" id="KW-0472">Membrane</keyword>
<dbReference type="EMBL" id="LS483470">
    <property type="protein sequence ID" value="SQI34979.1"/>
    <property type="molecule type" value="Genomic_DNA"/>
</dbReference>
<keyword evidence="3" id="KW-1185">Reference proteome</keyword>
<evidence type="ECO:0000256" key="1">
    <source>
        <dbReference type="SAM" id="Phobius"/>
    </source>
</evidence>
<dbReference type="AlphaFoldDB" id="A0A2X4U8M1"/>
<evidence type="ECO:0000313" key="3">
    <source>
        <dbReference type="Proteomes" id="UP000249005"/>
    </source>
</evidence>
<proteinExistence type="predicted"/>
<reference evidence="2 3" key="1">
    <citation type="submission" date="2018-06" db="EMBL/GenBank/DDBJ databases">
        <authorList>
            <consortium name="Pathogen Informatics"/>
            <person name="Doyle S."/>
        </authorList>
    </citation>
    <scope>NUCLEOTIDE SEQUENCE [LARGE SCALE GENOMIC DNA]</scope>
    <source>
        <strain evidence="2 3">NCTC12151</strain>
    </source>
</reference>
<gene>
    <name evidence="2" type="ORF">NCTC12151_00310</name>
</gene>
<dbReference type="KEGG" id="lri:NCTC12151_00310"/>
<protein>
    <submittedName>
        <fullName evidence="2">Uncharacterized protein</fullName>
    </submittedName>
</protein>
<keyword evidence="1" id="KW-0812">Transmembrane</keyword>
<keyword evidence="1" id="KW-1133">Transmembrane helix</keyword>
<accession>A0A2X4U8M1</accession>
<sequence length="31" mass="3515">MKYSLGAKLFIAVWVLAFVVSVVWLGVLIYE</sequence>
<name>A0A2X4U8M1_9GAMM</name>